<keyword evidence="2" id="KW-1185">Reference proteome</keyword>
<comment type="caution">
    <text evidence="1">The sequence shown here is derived from an EMBL/GenBank/DDBJ whole genome shotgun (WGS) entry which is preliminary data.</text>
</comment>
<name>A0A9P1GZL4_9PEZI</name>
<accession>A0A9P1GZL4</accession>
<gene>
    <name evidence="1" type="ORF">PPNO1_LOCUS2486</name>
</gene>
<evidence type="ECO:0000313" key="1">
    <source>
        <dbReference type="EMBL" id="CAI4212737.1"/>
    </source>
</evidence>
<proteinExistence type="predicted"/>
<dbReference type="EMBL" id="CALLCH030000005">
    <property type="protein sequence ID" value="CAI4212737.1"/>
    <property type="molecule type" value="Genomic_DNA"/>
</dbReference>
<sequence>MCAATCMDSIFSADYFAVSTGNELVWQRERARNFGFRSAERFEYIEATFKPFKFLVNSEEGVHSLCAERARRRRFYEGYKANEPMRLPMRAGYADPQGTHAVAAAVDMSSGTDGGAAFQYAGRPPTIGQRDLCARPRGTRRYTDPTYLGGYLAACGPAH</sequence>
<protein>
    <submittedName>
        <fullName evidence="1">Uncharacterized protein</fullName>
    </submittedName>
</protein>
<dbReference type="AlphaFoldDB" id="A0A9P1GZL4"/>
<evidence type="ECO:0000313" key="2">
    <source>
        <dbReference type="Proteomes" id="UP000838763"/>
    </source>
</evidence>
<organism evidence="1 2">
    <name type="scientific">Parascedosporium putredinis</name>
    <dbReference type="NCBI Taxonomy" id="1442378"/>
    <lineage>
        <taxon>Eukaryota</taxon>
        <taxon>Fungi</taxon>
        <taxon>Dikarya</taxon>
        <taxon>Ascomycota</taxon>
        <taxon>Pezizomycotina</taxon>
        <taxon>Sordariomycetes</taxon>
        <taxon>Hypocreomycetidae</taxon>
        <taxon>Microascales</taxon>
        <taxon>Microascaceae</taxon>
        <taxon>Parascedosporium</taxon>
    </lineage>
</organism>
<dbReference type="Proteomes" id="UP000838763">
    <property type="component" value="Unassembled WGS sequence"/>
</dbReference>
<reference evidence="1" key="1">
    <citation type="submission" date="2022-11" db="EMBL/GenBank/DDBJ databases">
        <authorList>
            <person name="Scott C."/>
            <person name="Bruce N."/>
        </authorList>
    </citation>
    <scope>NUCLEOTIDE SEQUENCE</scope>
</reference>